<dbReference type="InterPro" id="IPR000182">
    <property type="entry name" value="GNAT_dom"/>
</dbReference>
<organism evidence="6 7">
    <name type="scientific">Limnoglobus roseus</name>
    <dbReference type="NCBI Taxonomy" id="2598579"/>
    <lineage>
        <taxon>Bacteria</taxon>
        <taxon>Pseudomonadati</taxon>
        <taxon>Planctomycetota</taxon>
        <taxon>Planctomycetia</taxon>
        <taxon>Gemmatales</taxon>
        <taxon>Gemmataceae</taxon>
        <taxon>Limnoglobus</taxon>
    </lineage>
</organism>
<dbReference type="Gene3D" id="3.40.50.20">
    <property type="match status" value="1"/>
</dbReference>
<feature type="domain" description="ATP-grasp" evidence="4">
    <location>
        <begin position="116"/>
        <end position="330"/>
    </location>
</feature>
<evidence type="ECO:0000256" key="3">
    <source>
        <dbReference type="PROSITE-ProRule" id="PRU00409"/>
    </source>
</evidence>
<keyword evidence="3" id="KW-0547">Nucleotide-binding</keyword>
<evidence type="ECO:0000313" key="7">
    <source>
        <dbReference type="Proteomes" id="UP000324974"/>
    </source>
</evidence>
<dbReference type="PANTHER" id="PTHR23132:SF23">
    <property type="entry name" value="D-ALANINE--D-ALANINE LIGASE B"/>
    <property type="match status" value="1"/>
</dbReference>
<dbReference type="Pfam" id="PF07478">
    <property type="entry name" value="Dala_Dala_lig_C"/>
    <property type="match status" value="1"/>
</dbReference>
<name>A0A5C1ADS6_9BACT</name>
<dbReference type="GO" id="GO:0008716">
    <property type="term" value="F:D-alanine-D-alanine ligase activity"/>
    <property type="evidence" value="ECO:0007669"/>
    <property type="project" value="InterPro"/>
</dbReference>
<sequence length="495" mass="53407">MRLPRITVLYNEPTLPPDHPDAASEHDVLDTTDIIAKVLQTAGLPVSRLGITDNVEALIAGLKAQSPDAVFNLFEGTAKWGNTEAYVAGVLELLRVPFTGSSVQPVTLAKSKTLTKHLLQSAGLPTAKFLMLESLPVPVDPLPWPVIVKPGLEDASIGIDQKSVVKNQQELEARVEYVLKTYGPPVLIEQFVRGREFHIAVWDRGDGPFTLPFTEIVFLEQEGDDPLWPIVSFDAKWKPDSRDYKATPVKNPPDPIPPAVERMLSDICVRASELVGYRDYSRVDVRLDANDQAYILEVNPNPCINPLAGVAAALTTAKVEYADFILTLVRSALKRGPHPELANAVGSPDGPASAPVVVRPWDVRPAGALAVELFHESKAIGRATARLSDAEQNVHTLDAIFVEPAHRRKGAGRALLKYLEASTLAAGGRLLTVGVSSGPEVGDFRQFLSLCGYLASGEVCEYFKDGCSRLAYSKVLKPESPGTAVPGLSGTTPAP</sequence>
<dbReference type="Proteomes" id="UP000324974">
    <property type="component" value="Chromosome"/>
</dbReference>
<dbReference type="CDD" id="cd04301">
    <property type="entry name" value="NAT_SF"/>
    <property type="match status" value="1"/>
</dbReference>
<dbReference type="OrthoDB" id="9813261at2"/>
<dbReference type="SUPFAM" id="SSF56059">
    <property type="entry name" value="Glutathione synthetase ATP-binding domain-like"/>
    <property type="match status" value="1"/>
</dbReference>
<dbReference type="SUPFAM" id="SSF55729">
    <property type="entry name" value="Acyl-CoA N-acyltransferases (Nat)"/>
    <property type="match status" value="1"/>
</dbReference>
<dbReference type="PANTHER" id="PTHR23132">
    <property type="entry name" value="D-ALANINE--D-ALANINE LIGASE"/>
    <property type="match status" value="1"/>
</dbReference>
<evidence type="ECO:0000259" key="5">
    <source>
        <dbReference type="PROSITE" id="PS51186"/>
    </source>
</evidence>
<dbReference type="InterPro" id="IPR016181">
    <property type="entry name" value="Acyl_CoA_acyltransferase"/>
</dbReference>
<dbReference type="PROSITE" id="PS51186">
    <property type="entry name" value="GNAT"/>
    <property type="match status" value="1"/>
</dbReference>
<dbReference type="InterPro" id="IPR011095">
    <property type="entry name" value="Dala_Dala_lig_C"/>
</dbReference>
<evidence type="ECO:0000256" key="1">
    <source>
        <dbReference type="ARBA" id="ARBA00010871"/>
    </source>
</evidence>
<dbReference type="AlphaFoldDB" id="A0A5C1ADS6"/>
<dbReference type="Gene3D" id="3.30.1490.20">
    <property type="entry name" value="ATP-grasp fold, A domain"/>
    <property type="match status" value="1"/>
</dbReference>
<dbReference type="RefSeq" id="WP_149110049.1">
    <property type="nucleotide sequence ID" value="NZ_CP042425.1"/>
</dbReference>
<dbReference type="PROSITE" id="PS50975">
    <property type="entry name" value="ATP_GRASP"/>
    <property type="match status" value="1"/>
</dbReference>
<dbReference type="GO" id="GO:0005524">
    <property type="term" value="F:ATP binding"/>
    <property type="evidence" value="ECO:0007669"/>
    <property type="project" value="UniProtKB-UniRule"/>
</dbReference>
<evidence type="ECO:0000313" key="6">
    <source>
        <dbReference type="EMBL" id="QEL15218.1"/>
    </source>
</evidence>
<dbReference type="KEGG" id="lrs:PX52LOC_02133"/>
<dbReference type="Pfam" id="PF00583">
    <property type="entry name" value="Acetyltransf_1"/>
    <property type="match status" value="1"/>
</dbReference>
<proteinExistence type="inferred from homology"/>
<dbReference type="GO" id="GO:0046872">
    <property type="term" value="F:metal ion binding"/>
    <property type="evidence" value="ECO:0007669"/>
    <property type="project" value="InterPro"/>
</dbReference>
<protein>
    <submittedName>
        <fullName evidence="6">D-ala D-ala ligase domain protein</fullName>
    </submittedName>
</protein>
<dbReference type="Gene3D" id="3.30.470.20">
    <property type="entry name" value="ATP-grasp fold, B domain"/>
    <property type="match status" value="1"/>
</dbReference>
<keyword evidence="3" id="KW-0067">ATP-binding</keyword>
<dbReference type="InterPro" id="IPR013815">
    <property type="entry name" value="ATP_grasp_subdomain_1"/>
</dbReference>
<evidence type="ECO:0000256" key="2">
    <source>
        <dbReference type="ARBA" id="ARBA00022598"/>
    </source>
</evidence>
<accession>A0A5C1ADS6</accession>
<dbReference type="GO" id="GO:0016747">
    <property type="term" value="F:acyltransferase activity, transferring groups other than amino-acyl groups"/>
    <property type="evidence" value="ECO:0007669"/>
    <property type="project" value="InterPro"/>
</dbReference>
<reference evidence="7" key="1">
    <citation type="submission" date="2019-08" db="EMBL/GenBank/DDBJ databases">
        <title>Limnoglobus roseus gen. nov., sp. nov., a novel freshwater planctomycete with a giant genome from the family Gemmataceae.</title>
        <authorList>
            <person name="Kulichevskaya I.S."/>
            <person name="Naumoff D.G."/>
            <person name="Miroshnikov K."/>
            <person name="Ivanova A."/>
            <person name="Philippov D.A."/>
            <person name="Hakobyan A."/>
            <person name="Rijpstra I.C."/>
            <person name="Sinninghe Damste J.S."/>
            <person name="Liesack W."/>
            <person name="Dedysh S.N."/>
        </authorList>
    </citation>
    <scope>NUCLEOTIDE SEQUENCE [LARGE SCALE GENOMIC DNA]</scope>
    <source>
        <strain evidence="7">PX52</strain>
    </source>
</reference>
<dbReference type="Gene3D" id="3.40.630.30">
    <property type="match status" value="1"/>
</dbReference>
<gene>
    <name evidence="6" type="ORF">PX52LOC_02133</name>
</gene>
<keyword evidence="7" id="KW-1185">Reference proteome</keyword>
<dbReference type="EMBL" id="CP042425">
    <property type="protein sequence ID" value="QEL15218.1"/>
    <property type="molecule type" value="Genomic_DNA"/>
</dbReference>
<keyword evidence="2 6" id="KW-0436">Ligase</keyword>
<feature type="domain" description="N-acetyltransferase" evidence="5">
    <location>
        <begin position="312"/>
        <end position="479"/>
    </location>
</feature>
<evidence type="ECO:0000259" key="4">
    <source>
        <dbReference type="PROSITE" id="PS50975"/>
    </source>
</evidence>
<dbReference type="InterPro" id="IPR011761">
    <property type="entry name" value="ATP-grasp"/>
</dbReference>
<comment type="similarity">
    <text evidence="1">Belongs to the D-alanine--D-alanine ligase family.</text>
</comment>